<organism evidence="9 10">
    <name type="scientific">Pseudomonas indica</name>
    <dbReference type="NCBI Taxonomy" id="137658"/>
    <lineage>
        <taxon>Bacteria</taxon>
        <taxon>Pseudomonadati</taxon>
        <taxon>Pseudomonadota</taxon>
        <taxon>Gammaproteobacteria</taxon>
        <taxon>Pseudomonadales</taxon>
        <taxon>Pseudomonadaceae</taxon>
        <taxon>Pseudomonas</taxon>
    </lineage>
</organism>
<comment type="subcellular location">
    <subcellularLocation>
        <location evidence="5">Cytoplasm</location>
    </subcellularLocation>
</comment>
<accession>A0A1G9BBR2</accession>
<comment type="function">
    <text evidence="5">Catalyzes the conversion of 3'-phosphate to a 2',3'-cyclic phosphodiester at the end of RNA. The mechanism of action of the enzyme occurs in 3 steps: (A) adenylation of the enzyme by ATP; (B) transfer of adenylate to an RNA-N3'P to produce RNA-N3'PP5'A; (C) and attack of the adjacent 2'-hydroxyl on the 3'-phosphorus in the diester linkage to produce the cyclic end product. The biological role of this enzyme is unknown but it is likely to function in some aspects of cellular RNA processing.</text>
</comment>
<feature type="domain" description="RNA 3'-terminal phosphate cyclase" evidence="7">
    <location>
        <begin position="13"/>
        <end position="325"/>
    </location>
</feature>
<comment type="catalytic activity">
    <reaction evidence="4 5">
        <text>a 3'-end 3'-phospho-ribonucleotide-RNA + ATP = a 3'-end 2',3'-cyclophospho-ribonucleotide-RNA + AMP + diphosphate</text>
        <dbReference type="Rhea" id="RHEA:23976"/>
        <dbReference type="Rhea" id="RHEA-COMP:10463"/>
        <dbReference type="Rhea" id="RHEA-COMP:10464"/>
        <dbReference type="ChEBI" id="CHEBI:30616"/>
        <dbReference type="ChEBI" id="CHEBI:33019"/>
        <dbReference type="ChEBI" id="CHEBI:83062"/>
        <dbReference type="ChEBI" id="CHEBI:83064"/>
        <dbReference type="ChEBI" id="CHEBI:456215"/>
        <dbReference type="EC" id="6.5.1.4"/>
    </reaction>
</comment>
<dbReference type="GO" id="GO:0006396">
    <property type="term" value="P:RNA processing"/>
    <property type="evidence" value="ECO:0007669"/>
    <property type="project" value="UniProtKB-UniRule"/>
</dbReference>
<evidence type="ECO:0000259" key="7">
    <source>
        <dbReference type="Pfam" id="PF01137"/>
    </source>
</evidence>
<reference evidence="9 10" key="1">
    <citation type="submission" date="2016-10" db="EMBL/GenBank/DDBJ databases">
        <authorList>
            <person name="de Groot N.N."/>
        </authorList>
    </citation>
    <scope>NUCLEOTIDE SEQUENCE [LARGE SCALE GENOMIC DNA]</scope>
    <source>
        <strain evidence="9 10">JCM 21544</strain>
    </source>
</reference>
<evidence type="ECO:0000256" key="3">
    <source>
        <dbReference type="ARBA" id="ARBA00022741"/>
    </source>
</evidence>
<name>A0A1G9BBR2_9PSED</name>
<evidence type="ECO:0000256" key="4">
    <source>
        <dbReference type="ARBA" id="ARBA00024481"/>
    </source>
</evidence>
<dbReference type="Gene3D" id="3.30.360.20">
    <property type="entry name" value="RNA 3'-terminal phosphate cyclase, insert domain"/>
    <property type="match status" value="1"/>
</dbReference>
<sequence length="341" mass="36583">MTGDYLEIDGSIGGGQILRSALSLSMVSGRPFRIRNIRSGRSRPGLLRQHLTAVLAATEVCGAEVDGAQLGSQTLDFQPGEIRAGDYRFNIGSAGSATLVLQTLFPALLHGPASSRVRIVGGTHNPAAPPADFIERSWLPLLRQMGAQVDFRLLRHGFAPAGGGEIECEVAPARLTPLHLAARGEVLEQRALALIGNLPGHIAERELQRVARRLRWPQEQLHQRAVASAGPGNILLLKIACTDVCELFSAIAQTGVRAERVADQAIDEARAWLLSEAAVGEHLADQLLLPMALAGGGSFTTHRSSAHLESNIQVIRQFLQTDIRVEPLSDTRLRVTIGSTA</sequence>
<dbReference type="Gene3D" id="3.65.10.20">
    <property type="entry name" value="RNA 3'-terminal phosphate cyclase domain"/>
    <property type="match status" value="1"/>
</dbReference>
<evidence type="ECO:0000256" key="6">
    <source>
        <dbReference type="NCBIfam" id="TIGR03399"/>
    </source>
</evidence>
<dbReference type="GO" id="GO:0003963">
    <property type="term" value="F:RNA-3'-phosphate cyclase activity"/>
    <property type="evidence" value="ECO:0007669"/>
    <property type="project" value="UniProtKB-UniRule"/>
</dbReference>
<dbReference type="NCBIfam" id="TIGR03399">
    <property type="entry name" value="RNA_3prim_cycl"/>
    <property type="match status" value="1"/>
</dbReference>
<dbReference type="InterPro" id="IPR020719">
    <property type="entry name" value="RNA3'_term_phos_cycl-like_CS"/>
</dbReference>
<dbReference type="STRING" id="137658.SAMN05216186_106208"/>
<dbReference type="EC" id="6.5.1.4" evidence="5 6"/>
<proteinExistence type="inferred from homology"/>
<gene>
    <name evidence="5" type="primary">rtcA</name>
    <name evidence="9" type="ORF">SAMN05216186_106208</name>
</gene>
<dbReference type="GO" id="GO:0005524">
    <property type="term" value="F:ATP binding"/>
    <property type="evidence" value="ECO:0007669"/>
    <property type="project" value="UniProtKB-KW"/>
</dbReference>
<dbReference type="NCBIfam" id="NF003246">
    <property type="entry name" value="PRK04204.1-2"/>
    <property type="match status" value="1"/>
</dbReference>
<evidence type="ECO:0000256" key="1">
    <source>
        <dbReference type="ARBA" id="ARBA00009206"/>
    </source>
</evidence>
<feature type="binding site" evidence="5">
    <location>
        <begin position="282"/>
        <end position="286"/>
    </location>
    <ligand>
        <name>ATP</name>
        <dbReference type="ChEBI" id="CHEBI:30616"/>
    </ligand>
</feature>
<feature type="active site" description="Tele-AMP-histidine intermediate" evidence="5">
    <location>
        <position position="307"/>
    </location>
</feature>
<dbReference type="Proteomes" id="UP000198706">
    <property type="component" value="Unassembled WGS sequence"/>
</dbReference>
<dbReference type="InterPro" id="IPR013791">
    <property type="entry name" value="RNA3'-term_phos_cycl_insert"/>
</dbReference>
<dbReference type="InterPro" id="IPR037136">
    <property type="entry name" value="RNA3'_phos_cyclase_dom_sf"/>
</dbReference>
<dbReference type="SUPFAM" id="SSF55205">
    <property type="entry name" value="EPT/RTPC-like"/>
    <property type="match status" value="2"/>
</dbReference>
<dbReference type="InterPro" id="IPR013792">
    <property type="entry name" value="RNA3'P_cycl/enolpyr_Trfase_a/b"/>
</dbReference>
<dbReference type="NCBIfam" id="NF003247">
    <property type="entry name" value="PRK04204.1-3"/>
    <property type="match status" value="1"/>
</dbReference>
<dbReference type="EMBL" id="FNFD01000006">
    <property type="protein sequence ID" value="SDK37022.1"/>
    <property type="molecule type" value="Genomic_DNA"/>
</dbReference>
<dbReference type="PANTHER" id="PTHR11096">
    <property type="entry name" value="RNA 3' TERMINAL PHOSPHATE CYCLASE"/>
    <property type="match status" value="1"/>
</dbReference>
<feature type="domain" description="RNA 3'-terminal phosphate cyclase insert" evidence="8">
    <location>
        <begin position="182"/>
        <end position="272"/>
    </location>
</feature>
<dbReference type="HAMAP" id="MF_00200">
    <property type="entry name" value="RTC"/>
    <property type="match status" value="1"/>
</dbReference>
<evidence type="ECO:0000259" key="8">
    <source>
        <dbReference type="Pfam" id="PF05189"/>
    </source>
</evidence>
<dbReference type="InterPro" id="IPR017770">
    <property type="entry name" value="RNA3'_term_phos_cyc_type_1"/>
</dbReference>
<dbReference type="PIRSF" id="PIRSF005378">
    <property type="entry name" value="RNA3'_term_phos_cycl_euk"/>
    <property type="match status" value="1"/>
</dbReference>
<dbReference type="SUPFAM" id="SSF52913">
    <property type="entry name" value="RNA 3'-terminal phosphate cyclase, RPTC, insert domain"/>
    <property type="match status" value="1"/>
</dbReference>
<dbReference type="Pfam" id="PF01137">
    <property type="entry name" value="RTC"/>
    <property type="match status" value="1"/>
</dbReference>
<dbReference type="InterPro" id="IPR000228">
    <property type="entry name" value="RNA3'_term_phos_cyc"/>
</dbReference>
<comment type="similarity">
    <text evidence="1 5">Belongs to the RNA 3'-terminal cyclase family. Type 1 subfamily.</text>
</comment>
<keyword evidence="5" id="KW-0067">ATP-binding</keyword>
<dbReference type="RefSeq" id="WP_084335521.1">
    <property type="nucleotide sequence ID" value="NZ_FNFD01000006.1"/>
</dbReference>
<evidence type="ECO:0000256" key="2">
    <source>
        <dbReference type="ARBA" id="ARBA00022598"/>
    </source>
</evidence>
<evidence type="ECO:0000256" key="5">
    <source>
        <dbReference type="HAMAP-Rule" id="MF_00200"/>
    </source>
</evidence>
<dbReference type="InterPro" id="IPR023797">
    <property type="entry name" value="RNA3'_phos_cyclase_dom"/>
</dbReference>
<feature type="binding site" evidence="5">
    <location>
        <position position="102"/>
    </location>
    <ligand>
        <name>ATP</name>
        <dbReference type="ChEBI" id="CHEBI:30616"/>
    </ligand>
</feature>
<evidence type="ECO:0000313" key="10">
    <source>
        <dbReference type="Proteomes" id="UP000198706"/>
    </source>
</evidence>
<dbReference type="PANTHER" id="PTHR11096:SF0">
    <property type="entry name" value="RNA 3'-TERMINAL PHOSPHATE CYCLASE"/>
    <property type="match status" value="1"/>
</dbReference>
<dbReference type="PROSITE" id="PS01287">
    <property type="entry name" value="RTC"/>
    <property type="match status" value="1"/>
</dbReference>
<protein>
    <recommendedName>
        <fullName evidence="5 6">RNA 3'-terminal phosphate cyclase</fullName>
        <shortName evidence="5">RNA cyclase</shortName>
        <shortName evidence="5">RNA-3'-phosphate cyclase</shortName>
        <ecNumber evidence="5 6">6.5.1.4</ecNumber>
    </recommendedName>
</protein>
<keyword evidence="2 5" id="KW-0436">Ligase</keyword>
<dbReference type="Pfam" id="PF05189">
    <property type="entry name" value="RTC_insert"/>
    <property type="match status" value="1"/>
</dbReference>
<dbReference type="InterPro" id="IPR036553">
    <property type="entry name" value="RPTC_insert"/>
</dbReference>
<dbReference type="AlphaFoldDB" id="A0A1G9BBR2"/>
<keyword evidence="10" id="KW-1185">Reference proteome</keyword>
<keyword evidence="3 5" id="KW-0547">Nucleotide-binding</keyword>
<dbReference type="GO" id="GO:0005737">
    <property type="term" value="C:cytoplasm"/>
    <property type="evidence" value="ECO:0007669"/>
    <property type="project" value="UniProtKB-SubCell"/>
</dbReference>
<evidence type="ECO:0000313" key="9">
    <source>
        <dbReference type="EMBL" id="SDK37022.1"/>
    </source>
</evidence>
<keyword evidence="5" id="KW-0963">Cytoplasm</keyword>